<proteinExistence type="inferred from homology"/>
<reference evidence="4" key="1">
    <citation type="submission" date="2012-11" db="EMBL/GenBank/DDBJ databases">
        <authorList>
            <person name="Lucero-Rivera Y.E."/>
            <person name="Tovar-Ramirez D."/>
        </authorList>
    </citation>
    <scope>NUCLEOTIDE SEQUENCE [LARGE SCALE GENOMIC DNA]</scope>
    <source>
        <strain evidence="4">Araruama</strain>
    </source>
</reference>
<dbReference type="InterPro" id="IPR003439">
    <property type="entry name" value="ABC_transporter-like_ATP-bd"/>
</dbReference>
<dbReference type="Gene3D" id="3.40.50.300">
    <property type="entry name" value="P-loop containing nucleotide triphosphate hydrolases"/>
    <property type="match status" value="1"/>
</dbReference>
<dbReference type="Proteomes" id="UP000189670">
    <property type="component" value="Unassembled WGS sequence"/>
</dbReference>
<dbReference type="SUPFAM" id="SSF52540">
    <property type="entry name" value="P-loop containing nucleoside triphosphate hydrolases"/>
    <property type="match status" value="1"/>
</dbReference>
<dbReference type="PANTHER" id="PTHR42798">
    <property type="entry name" value="LIPOPROTEIN-RELEASING SYSTEM ATP-BINDING PROTEIN LOLD"/>
    <property type="match status" value="1"/>
</dbReference>
<dbReference type="GO" id="GO:0016887">
    <property type="term" value="F:ATP hydrolysis activity"/>
    <property type="evidence" value="ECO:0007669"/>
    <property type="project" value="InterPro"/>
</dbReference>
<comment type="similarity">
    <text evidence="1">Belongs to the ABC transporter superfamily.</text>
</comment>
<sequence>MLENDFMERSPATYSGGQRQRVALLRALIHDPKVIFADEPLASVDKETALDILQLLNNQVQAGKTIVMVMHNTMTPLLETSISIDKVNNINLNQLVKKQTR</sequence>
<dbReference type="Pfam" id="PF00005">
    <property type="entry name" value="ABC_tran"/>
    <property type="match status" value="1"/>
</dbReference>
<evidence type="ECO:0000256" key="1">
    <source>
        <dbReference type="ARBA" id="ARBA00005417"/>
    </source>
</evidence>
<evidence type="ECO:0000313" key="4">
    <source>
        <dbReference type="Proteomes" id="UP000189670"/>
    </source>
</evidence>
<dbReference type="InterPro" id="IPR027417">
    <property type="entry name" value="P-loop_NTPase"/>
</dbReference>
<comment type="caution">
    <text evidence="3">The sequence shown here is derived from an EMBL/GenBank/DDBJ whole genome shotgun (WGS) entry which is preliminary data.</text>
</comment>
<protein>
    <recommendedName>
        <fullName evidence="2">ABC transporter domain-containing protein</fullName>
    </recommendedName>
</protein>
<evidence type="ECO:0000313" key="3">
    <source>
        <dbReference type="EMBL" id="ETR66273.1"/>
    </source>
</evidence>
<dbReference type="GO" id="GO:0005524">
    <property type="term" value="F:ATP binding"/>
    <property type="evidence" value="ECO:0007669"/>
    <property type="project" value="InterPro"/>
</dbReference>
<name>A0A1V1NUP2_9BACT</name>
<gene>
    <name evidence="3" type="ORF">OMM_13020</name>
</gene>
<dbReference type="PANTHER" id="PTHR42798:SF7">
    <property type="entry name" value="ALPHA-D-RIBOSE 1-METHYLPHOSPHONATE 5-TRIPHOSPHATE SYNTHASE SUBUNIT PHNL"/>
    <property type="match status" value="1"/>
</dbReference>
<organism evidence="3 4">
    <name type="scientific">Candidatus Magnetoglobus multicellularis str. Araruama</name>
    <dbReference type="NCBI Taxonomy" id="890399"/>
    <lineage>
        <taxon>Bacteria</taxon>
        <taxon>Pseudomonadati</taxon>
        <taxon>Thermodesulfobacteriota</taxon>
        <taxon>Desulfobacteria</taxon>
        <taxon>Desulfobacterales</taxon>
        <taxon>Desulfobacteraceae</taxon>
        <taxon>Candidatus Magnetoglobus</taxon>
    </lineage>
</organism>
<dbReference type="AlphaFoldDB" id="A0A1V1NUP2"/>
<evidence type="ECO:0000259" key="2">
    <source>
        <dbReference type="Pfam" id="PF00005"/>
    </source>
</evidence>
<feature type="domain" description="ABC transporter" evidence="2">
    <location>
        <begin position="4"/>
        <end position="42"/>
    </location>
</feature>
<dbReference type="EMBL" id="ATBP01002111">
    <property type="protein sequence ID" value="ETR66273.1"/>
    <property type="molecule type" value="Genomic_DNA"/>
</dbReference>
<accession>A0A1V1NUP2</accession>